<proteinExistence type="predicted"/>
<gene>
    <name evidence="1" type="ORF">KQI42_01600</name>
</gene>
<dbReference type="RefSeq" id="WP_216516073.1">
    <property type="nucleotide sequence ID" value="NZ_JAHLPM010000001.1"/>
</dbReference>
<name>A0ABS6E1A6_9FIRM</name>
<dbReference type="InterPro" id="IPR022258">
    <property type="entry name" value="Flagellar_operon_YvyF"/>
</dbReference>
<accession>A0ABS6E1A6</accession>
<sequence length="136" mass="15815">MNVRNCNRCGKIYNYDGFRLCIQCRRNDEGDFQKVKEYLYENPGANVAEVSEQTEVSTRKIIEFLKEGRLEIKDENNILLECEKCGTPIKTGRFCDKCTISLQKELRQAVARTKDPKDLGVGRAKEKIRITDRYNK</sequence>
<reference evidence="1 2" key="1">
    <citation type="submission" date="2021-06" db="EMBL/GenBank/DDBJ databases">
        <authorList>
            <person name="Sun Q."/>
            <person name="Li D."/>
        </authorList>
    </citation>
    <scope>NUCLEOTIDE SEQUENCE [LARGE SCALE GENOMIC DNA]</scope>
    <source>
        <strain evidence="1 2">MSJ-40</strain>
    </source>
</reference>
<keyword evidence="2" id="KW-1185">Reference proteome</keyword>
<evidence type="ECO:0000313" key="1">
    <source>
        <dbReference type="EMBL" id="MBU5436681.1"/>
    </source>
</evidence>
<dbReference type="Proteomes" id="UP000749471">
    <property type="component" value="Unassembled WGS sequence"/>
</dbReference>
<evidence type="ECO:0000313" key="2">
    <source>
        <dbReference type="Proteomes" id="UP000749471"/>
    </source>
</evidence>
<dbReference type="EMBL" id="JAHLPM010000001">
    <property type="protein sequence ID" value="MBU5436681.1"/>
    <property type="molecule type" value="Genomic_DNA"/>
</dbReference>
<dbReference type="NCBIfam" id="TIGR03826">
    <property type="entry name" value="YvyF"/>
    <property type="match status" value="1"/>
</dbReference>
<comment type="caution">
    <text evidence="1">The sequence shown here is derived from an EMBL/GenBank/DDBJ whole genome shotgun (WGS) entry which is preliminary data.</text>
</comment>
<organism evidence="1 2">
    <name type="scientific">Tissierella simiarum</name>
    <dbReference type="NCBI Taxonomy" id="2841534"/>
    <lineage>
        <taxon>Bacteria</taxon>
        <taxon>Bacillati</taxon>
        <taxon>Bacillota</taxon>
        <taxon>Tissierellia</taxon>
        <taxon>Tissierellales</taxon>
        <taxon>Tissierellaceae</taxon>
        <taxon>Tissierella</taxon>
    </lineage>
</organism>
<protein>
    <submittedName>
        <fullName evidence="1">MerR family transcriptional regulator</fullName>
    </submittedName>
</protein>